<dbReference type="Proteomes" id="UP000250462">
    <property type="component" value="Unassembled WGS sequence"/>
</dbReference>
<dbReference type="AlphaFoldDB" id="A0A329QVN8"/>
<organism evidence="1 2">
    <name type="scientific">Phytoactinopolyspora halophila</name>
    <dbReference type="NCBI Taxonomy" id="1981511"/>
    <lineage>
        <taxon>Bacteria</taxon>
        <taxon>Bacillati</taxon>
        <taxon>Actinomycetota</taxon>
        <taxon>Actinomycetes</taxon>
        <taxon>Jiangellales</taxon>
        <taxon>Jiangellaceae</taxon>
        <taxon>Phytoactinopolyspora</taxon>
    </lineage>
</organism>
<comment type="caution">
    <text evidence="1">The sequence shown here is derived from an EMBL/GenBank/DDBJ whole genome shotgun (WGS) entry which is preliminary data.</text>
</comment>
<protein>
    <submittedName>
        <fullName evidence="1">Uncharacterized protein</fullName>
    </submittedName>
</protein>
<reference evidence="1 2" key="1">
    <citation type="submission" date="2018-06" db="EMBL/GenBank/DDBJ databases">
        <title>Phytoactinopolyspora halophila sp. nov., a novel halophilic actinomycete isolated from a saline soil in China.</title>
        <authorList>
            <person name="Tang S.-K."/>
        </authorList>
    </citation>
    <scope>NUCLEOTIDE SEQUENCE [LARGE SCALE GENOMIC DNA]</scope>
    <source>
        <strain evidence="1 2">YIM 96934</strain>
    </source>
</reference>
<gene>
    <name evidence="1" type="ORF">DPM12_07670</name>
</gene>
<dbReference type="EMBL" id="QMIG01000004">
    <property type="protein sequence ID" value="RAW16484.1"/>
    <property type="molecule type" value="Genomic_DNA"/>
</dbReference>
<accession>A0A329QVN8</accession>
<keyword evidence="2" id="KW-1185">Reference proteome</keyword>
<name>A0A329QVN8_9ACTN</name>
<evidence type="ECO:0000313" key="2">
    <source>
        <dbReference type="Proteomes" id="UP000250462"/>
    </source>
</evidence>
<sequence>MNTIDAADAAPQRADEVGTYLARGTARSRSWRPPSANPVTAQLLPGYRGYSNDPEAALCRWR</sequence>
<proteinExistence type="predicted"/>
<evidence type="ECO:0000313" key="1">
    <source>
        <dbReference type="EMBL" id="RAW16484.1"/>
    </source>
</evidence>